<dbReference type="InParanoid" id="B7PPW2"/>
<dbReference type="VEuPathDB" id="VectorBase:ISCW006371"/>
<sequence length="173" mass="18867">MLYVEPKEIALTVPGSPAAKKSAFYYVPIQSVLTNLMTTDAAEHILGSMAASGRGMLKDITDGTFTRALVRDGSQDTIFILLYTDELEIVNPLGSATGVHKLLVVYFSVVNLHPKYRSQLSSMHLLAVVKYSDVKTFGLQQILDPLLSDLSLLSETGFDLCHDGVTHHVTVTV</sequence>
<organism>
    <name type="scientific">Ixodes scapularis</name>
    <name type="common">Black-legged tick</name>
    <name type="synonym">Deer tick</name>
    <dbReference type="NCBI Taxonomy" id="6945"/>
    <lineage>
        <taxon>Eukaryota</taxon>
        <taxon>Metazoa</taxon>
        <taxon>Ecdysozoa</taxon>
        <taxon>Arthropoda</taxon>
        <taxon>Chelicerata</taxon>
        <taxon>Arachnida</taxon>
        <taxon>Acari</taxon>
        <taxon>Parasitiformes</taxon>
        <taxon>Ixodida</taxon>
        <taxon>Ixodoidea</taxon>
        <taxon>Ixodidae</taxon>
        <taxon>Ixodinae</taxon>
        <taxon>Ixodes</taxon>
    </lineage>
</organism>
<name>B7PPW2_IXOSC</name>
<evidence type="ECO:0000313" key="3">
    <source>
        <dbReference type="Proteomes" id="UP000001555"/>
    </source>
</evidence>
<keyword evidence="3" id="KW-1185">Reference proteome</keyword>
<dbReference type="OrthoDB" id="10056610at2759"/>
<dbReference type="VEuPathDB" id="VectorBase:ISCI006371"/>
<dbReference type="EnsemblMetazoa" id="ISCW006371-RA">
    <property type="protein sequence ID" value="ISCW006371-PA"/>
    <property type="gene ID" value="ISCW006371"/>
</dbReference>
<dbReference type="HOGENOM" id="CLU_1631235_0_0_1"/>
<dbReference type="VEuPathDB" id="VectorBase:ISCP_006343"/>
<feature type="non-terminal residue" evidence="1">
    <location>
        <position position="173"/>
    </location>
</feature>
<reference evidence="2" key="2">
    <citation type="submission" date="2020-05" db="UniProtKB">
        <authorList>
            <consortium name="EnsemblMetazoa"/>
        </authorList>
    </citation>
    <scope>IDENTIFICATION</scope>
    <source>
        <strain evidence="2">wikel</strain>
    </source>
</reference>
<dbReference type="EMBL" id="DS761150">
    <property type="protein sequence ID" value="EEC08634.1"/>
    <property type="molecule type" value="Genomic_DNA"/>
</dbReference>
<dbReference type="Proteomes" id="UP000001555">
    <property type="component" value="Unassembled WGS sequence"/>
</dbReference>
<gene>
    <name evidence="1" type="ORF">IscW_ISCW006371</name>
</gene>
<evidence type="ECO:0000313" key="1">
    <source>
        <dbReference type="EMBL" id="EEC08634.1"/>
    </source>
</evidence>
<reference evidence="1 3" key="1">
    <citation type="submission" date="2008-03" db="EMBL/GenBank/DDBJ databases">
        <title>Annotation of Ixodes scapularis.</title>
        <authorList>
            <consortium name="Ixodes scapularis Genome Project Consortium"/>
            <person name="Caler E."/>
            <person name="Hannick L.I."/>
            <person name="Bidwell S."/>
            <person name="Joardar V."/>
            <person name="Thiagarajan M."/>
            <person name="Amedeo P."/>
            <person name="Galinsky K.J."/>
            <person name="Schobel S."/>
            <person name="Inman J."/>
            <person name="Hostetler J."/>
            <person name="Miller J."/>
            <person name="Hammond M."/>
            <person name="Megy K."/>
            <person name="Lawson D."/>
            <person name="Kodira C."/>
            <person name="Sutton G."/>
            <person name="Meyer J."/>
            <person name="Hill C.A."/>
            <person name="Birren B."/>
            <person name="Nene V."/>
            <person name="Collins F."/>
            <person name="Alarcon-Chaidez F."/>
            <person name="Wikel S."/>
            <person name="Strausberg R."/>
        </authorList>
    </citation>
    <scope>NUCLEOTIDE SEQUENCE [LARGE SCALE GENOMIC DNA]</scope>
    <source>
        <strain evidence="3">Wikel</strain>
        <strain evidence="1">Wikel colony</strain>
    </source>
</reference>
<protein>
    <submittedName>
        <fullName evidence="1 2">Uncharacterized protein</fullName>
    </submittedName>
</protein>
<dbReference type="AlphaFoldDB" id="B7PPW2"/>
<evidence type="ECO:0000313" key="2">
    <source>
        <dbReference type="EnsemblMetazoa" id="ISCW006371-PA"/>
    </source>
</evidence>
<accession>B7PPW2</accession>
<proteinExistence type="predicted"/>
<dbReference type="EMBL" id="ABJB010054647">
    <property type="status" value="NOT_ANNOTATED_CDS"/>
    <property type="molecule type" value="Genomic_DNA"/>
</dbReference>
<dbReference type="PaxDb" id="6945-B7PPW2"/>